<evidence type="ECO:0000256" key="9">
    <source>
        <dbReference type="ARBA" id="ARBA00046432"/>
    </source>
</evidence>
<dbReference type="EMBL" id="JAHBMH010000033">
    <property type="protein sequence ID" value="KAK1937342.1"/>
    <property type="molecule type" value="Genomic_DNA"/>
</dbReference>
<dbReference type="InterPro" id="IPR029044">
    <property type="entry name" value="Nucleotide-diphossugar_trans"/>
</dbReference>
<dbReference type="Pfam" id="PF25084">
    <property type="entry name" value="LbH_EIF2B"/>
    <property type="match status" value="1"/>
</dbReference>
<reference evidence="13" key="2">
    <citation type="submission" date="2021-05" db="EMBL/GenBank/DDBJ databases">
        <authorList>
            <person name="Pain A."/>
        </authorList>
    </citation>
    <scope>NUCLEOTIDE SEQUENCE</scope>
    <source>
        <strain evidence="13">1802A</strain>
    </source>
</reference>
<evidence type="ECO:0000256" key="4">
    <source>
        <dbReference type="ARBA" id="ARBA00022540"/>
    </source>
</evidence>
<keyword evidence="3" id="KW-0963">Cytoplasm</keyword>
<evidence type="ECO:0000256" key="8">
    <source>
        <dbReference type="ARBA" id="ARBA00045373"/>
    </source>
</evidence>
<evidence type="ECO:0000256" key="2">
    <source>
        <dbReference type="ARBA" id="ARBA00007878"/>
    </source>
</evidence>
<evidence type="ECO:0000256" key="6">
    <source>
        <dbReference type="ARBA" id="ARBA00044196"/>
    </source>
</evidence>
<keyword evidence="14" id="KW-1185">Reference proteome</keyword>
<dbReference type="SUPFAM" id="SSF53448">
    <property type="entry name" value="Nucleotide-diphospho-sugar transferases"/>
    <property type="match status" value="1"/>
</dbReference>
<evidence type="ECO:0000256" key="3">
    <source>
        <dbReference type="ARBA" id="ARBA00022490"/>
    </source>
</evidence>
<evidence type="ECO:0000313" key="13">
    <source>
        <dbReference type="EMBL" id="KAK1937342.1"/>
    </source>
</evidence>
<sequence>MNGVTTLHNQSEVISKGSVVREPAPKEPIPSPCEQTLQSPRSVPKSVINSEIPSSMCLINGMEAMSFRLRAVDDVPAVVLAAGGCDGLIPLSVKIPKALLHVGNKSLICGTLENLWSSGICRILIITDKKDNEDIELHVRSHFLEPRVLDAQLPSKPKLDVTFHPLVDRTESNLGTTDVLKHISANLDCDFLVVPCDLHGHFNFRGLIEHHRSSIRLCTLALIEDERVGKSVKRGKEAAEDQVAPGGNQVRGWGYKYRVLATLDTAESQIIGISDVMSINSGESYELSKWSLMRHPHCTMRRDLYDAHIYMFSKDIFKVASLESMEQTSIRLDLIPYIIRMQETVTSVNWFKAGDGKLLEADKLWAMDEFESSVDSDSTRVFYYLGIGDAHQCCRVNSLESLMATNMQACLDKTNKQPPPRTENSSAKVRDVIVASGCQFGSNANIRSCVFGTNVSIGAGCKISRCVIMDDVKIEDNVVLDRCIIGGRCTISAKTTMKHVVVAPDHTVPGNMYLERDFFPPFIEE</sequence>
<dbReference type="InterPro" id="IPR005835">
    <property type="entry name" value="NTP_transferase_dom"/>
</dbReference>
<comment type="similarity">
    <text evidence="2">Belongs to the eIF-2B gamma/epsilon subunits family.</text>
</comment>
<dbReference type="PANTHER" id="PTHR45989:SF1">
    <property type="entry name" value="TRANSLATION INITIATION FACTOR EIF-2B SUBUNIT GAMMA"/>
    <property type="match status" value="1"/>
</dbReference>
<dbReference type="GO" id="GO:0005829">
    <property type="term" value="C:cytosol"/>
    <property type="evidence" value="ECO:0007669"/>
    <property type="project" value="UniProtKB-SubCell"/>
</dbReference>
<dbReference type="GO" id="GO:0002183">
    <property type="term" value="P:cytoplasmic translational initiation"/>
    <property type="evidence" value="ECO:0007669"/>
    <property type="project" value="TreeGrafter"/>
</dbReference>
<dbReference type="Gene3D" id="2.160.10.10">
    <property type="entry name" value="Hexapeptide repeat proteins"/>
    <property type="match status" value="1"/>
</dbReference>
<keyword evidence="5" id="KW-0648">Protein biosynthesis</keyword>
<dbReference type="InterPro" id="IPR051960">
    <property type="entry name" value="eIF2B_gamma"/>
</dbReference>
<dbReference type="PANTHER" id="PTHR45989">
    <property type="entry name" value="TRANSLATION INITIATION FACTOR EIF-2B SUBUNIT GAMMA"/>
    <property type="match status" value="1"/>
</dbReference>
<dbReference type="GO" id="GO:0005085">
    <property type="term" value="F:guanyl-nucleotide exchange factor activity"/>
    <property type="evidence" value="ECO:0007669"/>
    <property type="project" value="TreeGrafter"/>
</dbReference>
<dbReference type="InterPro" id="IPR056764">
    <property type="entry name" value="LbH_EIF2B3/5"/>
</dbReference>
<keyword evidence="4 13" id="KW-0396">Initiation factor</keyword>
<dbReference type="Gene3D" id="3.90.550.10">
    <property type="entry name" value="Spore Coat Polysaccharide Biosynthesis Protein SpsA, Chain A"/>
    <property type="match status" value="1"/>
</dbReference>
<evidence type="ECO:0000256" key="10">
    <source>
        <dbReference type="SAM" id="MobiDB-lite"/>
    </source>
</evidence>
<evidence type="ECO:0000259" key="12">
    <source>
        <dbReference type="Pfam" id="PF25084"/>
    </source>
</evidence>
<feature type="domain" description="EIF2B subunit epsilon/gamma LbH" evidence="12">
    <location>
        <begin position="426"/>
        <end position="503"/>
    </location>
</feature>
<protein>
    <recommendedName>
        <fullName evidence="6">Translation initiation factor eIF2B subunit gamma</fullName>
    </recommendedName>
    <alternativeName>
        <fullName evidence="7">eIF2B GDP-GTP exchange factor subunit gamma</fullName>
    </alternativeName>
</protein>
<feature type="region of interest" description="Disordered" evidence="10">
    <location>
        <begin position="1"/>
        <end position="36"/>
    </location>
</feature>
<evidence type="ECO:0000256" key="5">
    <source>
        <dbReference type="ARBA" id="ARBA00022917"/>
    </source>
</evidence>
<reference evidence="13" key="1">
    <citation type="journal article" date="2014" name="Nucleic Acids Res.">
        <title>The evolutionary dynamics of variant antigen genes in Babesia reveal a history of genomic innovation underlying host-parasite interaction.</title>
        <authorList>
            <person name="Jackson A.P."/>
            <person name="Otto T.D."/>
            <person name="Darby A."/>
            <person name="Ramaprasad A."/>
            <person name="Xia D."/>
            <person name="Echaide I.E."/>
            <person name="Farber M."/>
            <person name="Gahlot S."/>
            <person name="Gamble J."/>
            <person name="Gupta D."/>
            <person name="Gupta Y."/>
            <person name="Jackson L."/>
            <person name="Malandrin L."/>
            <person name="Malas T.B."/>
            <person name="Moussa E."/>
            <person name="Nair M."/>
            <person name="Reid A.J."/>
            <person name="Sanders M."/>
            <person name="Sharma J."/>
            <person name="Tracey A."/>
            <person name="Quail M.A."/>
            <person name="Weir W."/>
            <person name="Wastling J.M."/>
            <person name="Hall N."/>
            <person name="Willadsen P."/>
            <person name="Lingelbach K."/>
            <person name="Shiels B."/>
            <person name="Tait A."/>
            <person name="Berriman M."/>
            <person name="Allred D.R."/>
            <person name="Pain A."/>
        </authorList>
    </citation>
    <scope>NUCLEOTIDE SEQUENCE</scope>
    <source>
        <strain evidence="13">1802A</strain>
    </source>
</reference>
<comment type="function">
    <text evidence="8">Acts as a component of the translation initiation factor 2B (eIF2B) complex, which catalyzes the exchange of GDP for GTP on the eukaryotic initiation factor 2 (eIF2) complex gamma subunit. Its guanine nucleotide exchange factor activity is repressed when bound to eIF2 complex phosphorylated on the alpha subunit, thereby limiting the amount of methionyl-initiator methionine tRNA available to the ribosome and consequently global translation is repressed.</text>
</comment>
<accession>A0AAD9LIZ0</accession>
<evidence type="ECO:0000256" key="7">
    <source>
        <dbReference type="ARBA" id="ARBA00044229"/>
    </source>
</evidence>
<gene>
    <name evidence="13" type="ORF">X943_001118</name>
</gene>
<dbReference type="GO" id="GO:0003743">
    <property type="term" value="F:translation initiation factor activity"/>
    <property type="evidence" value="ECO:0007669"/>
    <property type="project" value="UniProtKB-KW"/>
</dbReference>
<dbReference type="GO" id="GO:0005851">
    <property type="term" value="C:eukaryotic translation initiation factor 2B complex"/>
    <property type="evidence" value="ECO:0007669"/>
    <property type="project" value="TreeGrafter"/>
</dbReference>
<proteinExistence type="inferred from homology"/>
<evidence type="ECO:0000259" key="11">
    <source>
        <dbReference type="Pfam" id="PF00483"/>
    </source>
</evidence>
<dbReference type="Pfam" id="PF00483">
    <property type="entry name" value="NTP_transferase"/>
    <property type="match status" value="1"/>
</dbReference>
<feature type="domain" description="Nucleotidyl transferase" evidence="11">
    <location>
        <begin position="77"/>
        <end position="216"/>
    </location>
</feature>
<evidence type="ECO:0000256" key="1">
    <source>
        <dbReference type="ARBA" id="ARBA00004514"/>
    </source>
</evidence>
<dbReference type="AlphaFoldDB" id="A0AAD9LIZ0"/>
<comment type="subcellular location">
    <subcellularLocation>
        <location evidence="1">Cytoplasm</location>
        <location evidence="1">Cytosol</location>
    </subcellularLocation>
</comment>
<comment type="subunit">
    <text evidence="9">Component of the translation initiation factor 2B (eIF2B) complex which is a heterodecamer of two sets of five different subunits: alpha, beta, gamma, delta and epsilon. Subunits alpha, beta and delta comprise a regulatory subcomplex and subunits epsilon and gamma comprise a catalytic subcomplex. Within the complex, the hexameric regulatory complex resides at the center, with the two heterodimeric catalytic subcomplexes bound on opposite sides.</text>
</comment>
<dbReference type="Proteomes" id="UP001195914">
    <property type="component" value="Unassembled WGS sequence"/>
</dbReference>
<name>A0AAD9LIZ0_BABDI</name>
<feature type="compositionally biased region" description="Polar residues" evidence="10">
    <location>
        <begin position="1"/>
        <end position="13"/>
    </location>
</feature>
<evidence type="ECO:0000313" key="14">
    <source>
        <dbReference type="Proteomes" id="UP001195914"/>
    </source>
</evidence>
<organism evidence="13 14">
    <name type="scientific">Babesia divergens</name>
    <dbReference type="NCBI Taxonomy" id="32595"/>
    <lineage>
        <taxon>Eukaryota</taxon>
        <taxon>Sar</taxon>
        <taxon>Alveolata</taxon>
        <taxon>Apicomplexa</taxon>
        <taxon>Aconoidasida</taxon>
        <taxon>Piroplasmida</taxon>
        <taxon>Babesiidae</taxon>
        <taxon>Babesia</taxon>
    </lineage>
</organism>
<comment type="caution">
    <text evidence="13">The sequence shown here is derived from an EMBL/GenBank/DDBJ whole genome shotgun (WGS) entry which is preliminary data.</text>
</comment>